<dbReference type="EMBL" id="CP146609">
    <property type="protein sequence ID" value="WWX22197.1"/>
    <property type="molecule type" value="Genomic_DNA"/>
</dbReference>
<accession>A0ABZ2IU19</accession>
<feature type="chain" id="PRO_5046842711" evidence="1">
    <location>
        <begin position="24"/>
        <end position="146"/>
    </location>
</feature>
<name>A0ABZ2IU19_9BACT</name>
<gene>
    <name evidence="2" type="ORF">V8V93_17335</name>
</gene>
<organism evidence="2 3">
    <name type="scientific">Pseudodesulfovibrio methanolicus</name>
    <dbReference type="NCBI Taxonomy" id="3126690"/>
    <lineage>
        <taxon>Bacteria</taxon>
        <taxon>Pseudomonadati</taxon>
        <taxon>Thermodesulfobacteriota</taxon>
        <taxon>Desulfovibrionia</taxon>
        <taxon>Desulfovibrionales</taxon>
        <taxon>Desulfovibrionaceae</taxon>
    </lineage>
</organism>
<dbReference type="Proteomes" id="UP001385389">
    <property type="component" value="Chromosome"/>
</dbReference>
<evidence type="ECO:0000256" key="1">
    <source>
        <dbReference type="SAM" id="SignalP"/>
    </source>
</evidence>
<sequence length="146" mass="16359">MNKVNPIILAFTMTLMAGSLAYAMDDEGMRPEYIAMRQDVLAMDNSMRLMEQAVKDLQDQARCQEALKVLDGNMANMRRRMQKVGTYAELSGDMTMTGSLRRLDKAMTATMQGMGECLRNQDKAVPMVREGVGRMRVALDEIRAGI</sequence>
<keyword evidence="3" id="KW-1185">Reference proteome</keyword>
<proteinExistence type="predicted"/>
<protein>
    <submittedName>
        <fullName evidence="2">Uncharacterized protein</fullName>
    </submittedName>
</protein>
<keyword evidence="1" id="KW-0732">Signal</keyword>
<evidence type="ECO:0000313" key="2">
    <source>
        <dbReference type="EMBL" id="WWX22197.1"/>
    </source>
</evidence>
<reference evidence="2 3" key="1">
    <citation type="submission" date="2024-03" db="EMBL/GenBank/DDBJ databases">
        <title>Phenotype and Genome Characterization of a Sulfate-Reducing Bacterium Pseudodesulfovibrio sp. strain 5S69, isolated from Petroleum Reservoir in Tatarstan (Russia).</title>
        <authorList>
            <person name="Bidzhieva S.K."/>
            <person name="Kadnikov V."/>
            <person name="Tourova T.P."/>
            <person name="Samigullina S.R."/>
            <person name="Sokolova D.S."/>
            <person name="Poltaraus A.B."/>
            <person name="Avtukh A.N."/>
            <person name="Tereshina V.M."/>
            <person name="Mardanov A.V."/>
            <person name="Nazina T.N."/>
        </authorList>
    </citation>
    <scope>NUCLEOTIDE SEQUENCE [LARGE SCALE GENOMIC DNA]</scope>
    <source>
        <strain evidence="2 3">5S69</strain>
    </source>
</reference>
<evidence type="ECO:0000313" key="3">
    <source>
        <dbReference type="Proteomes" id="UP001385389"/>
    </source>
</evidence>
<feature type="signal peptide" evidence="1">
    <location>
        <begin position="1"/>
        <end position="23"/>
    </location>
</feature>
<dbReference type="RefSeq" id="WP_338667888.1">
    <property type="nucleotide sequence ID" value="NZ_CP146609.1"/>
</dbReference>